<protein>
    <recommendedName>
        <fullName evidence="2">Trypsin-co-occurring domain-containing protein</fullName>
    </recommendedName>
</protein>
<name>A0AAU3I1E9_9ACTN</name>
<reference evidence="3" key="1">
    <citation type="submission" date="2022-10" db="EMBL/GenBank/DDBJ databases">
        <title>The complete genomes of actinobacterial strains from the NBC collection.</title>
        <authorList>
            <person name="Joergensen T.S."/>
            <person name="Alvarez Arevalo M."/>
            <person name="Sterndorff E.B."/>
            <person name="Faurdal D."/>
            <person name="Vuksanovic O."/>
            <person name="Mourched A.-S."/>
            <person name="Charusanti P."/>
            <person name="Shaw S."/>
            <person name="Blin K."/>
            <person name="Weber T."/>
        </authorList>
    </citation>
    <scope>NUCLEOTIDE SEQUENCE</scope>
    <source>
        <strain evidence="3">NBC_01393</strain>
    </source>
</reference>
<proteinExistence type="predicted"/>
<dbReference type="InterPro" id="IPR045794">
    <property type="entry name" value="Trypco1"/>
</dbReference>
<evidence type="ECO:0000259" key="2">
    <source>
        <dbReference type="Pfam" id="PF19493"/>
    </source>
</evidence>
<dbReference type="Pfam" id="PF19493">
    <property type="entry name" value="Trypco1"/>
    <property type="match status" value="1"/>
</dbReference>
<organism evidence="3">
    <name type="scientific">Streptomyces sp. NBC_01393</name>
    <dbReference type="NCBI Taxonomy" id="2903851"/>
    <lineage>
        <taxon>Bacteria</taxon>
        <taxon>Bacillati</taxon>
        <taxon>Actinomycetota</taxon>
        <taxon>Actinomycetes</taxon>
        <taxon>Kitasatosporales</taxon>
        <taxon>Streptomycetaceae</taxon>
        <taxon>Streptomyces</taxon>
    </lineage>
</organism>
<accession>A0AAU3I1E9</accession>
<evidence type="ECO:0000256" key="1">
    <source>
        <dbReference type="SAM" id="MobiDB-lite"/>
    </source>
</evidence>
<dbReference type="EMBL" id="CP109546">
    <property type="protein sequence ID" value="WTZ11314.1"/>
    <property type="molecule type" value="Genomic_DNA"/>
</dbReference>
<dbReference type="AlphaFoldDB" id="A0AAU3I1E9"/>
<evidence type="ECO:0000313" key="3">
    <source>
        <dbReference type="EMBL" id="WTZ11314.1"/>
    </source>
</evidence>
<sequence>MSTSTESQFEEQFEDGTPVRFLLAPVHGVTVSGPSGDEDRPEGMGTAVPVASGGGAVAAFAVGTLRQALRPLGPLLQEVHDAVTAAPDPPAELSVTFGVQVGQDLKLGIVGGNGQAHLTVSASWKPTTGNDGVAAPGGE</sequence>
<dbReference type="NCBIfam" id="NF041216">
    <property type="entry name" value="CU044_2847_fam"/>
    <property type="match status" value="1"/>
</dbReference>
<feature type="region of interest" description="Disordered" evidence="1">
    <location>
        <begin position="28"/>
        <end position="49"/>
    </location>
</feature>
<gene>
    <name evidence="3" type="ORF">OG699_27045</name>
</gene>
<feature type="domain" description="Trypsin-co-occurring" evidence="2">
    <location>
        <begin position="14"/>
        <end position="126"/>
    </location>
</feature>